<keyword evidence="1" id="KW-0732">Signal</keyword>
<organism evidence="2">
    <name type="scientific">OCS116 cluster bacterium</name>
    <dbReference type="NCBI Taxonomy" id="2030921"/>
    <lineage>
        <taxon>Bacteria</taxon>
        <taxon>Pseudomonadati</taxon>
        <taxon>Pseudomonadota</taxon>
        <taxon>Alphaproteobacteria</taxon>
        <taxon>OCS116 cluster</taxon>
    </lineage>
</organism>
<evidence type="ECO:0000313" key="2">
    <source>
        <dbReference type="EMBL" id="PCI99141.1"/>
    </source>
</evidence>
<dbReference type="NCBIfam" id="TIGR02122">
    <property type="entry name" value="TRAP_TAXI"/>
    <property type="match status" value="1"/>
</dbReference>
<feature type="signal peptide" evidence="1">
    <location>
        <begin position="1"/>
        <end position="27"/>
    </location>
</feature>
<protein>
    <submittedName>
        <fullName evidence="2">C4-dicarboxylate ABC transporter substrate-binding protein</fullName>
    </submittedName>
</protein>
<dbReference type="PANTHER" id="PTHR42941">
    <property type="entry name" value="SLL1037 PROTEIN"/>
    <property type="match status" value="1"/>
</dbReference>
<dbReference type="SUPFAM" id="SSF53850">
    <property type="entry name" value="Periplasmic binding protein-like II"/>
    <property type="match status" value="1"/>
</dbReference>
<name>A0A2A4YWQ7_9PROT</name>
<gene>
    <name evidence="2" type="ORF">COB13_12345</name>
</gene>
<dbReference type="EMBL" id="NVUS01000017">
    <property type="protein sequence ID" value="PCI99141.1"/>
    <property type="molecule type" value="Genomic_DNA"/>
</dbReference>
<dbReference type="Pfam" id="PF16868">
    <property type="entry name" value="NMT1_3"/>
    <property type="match status" value="1"/>
</dbReference>
<dbReference type="PANTHER" id="PTHR42941:SF1">
    <property type="entry name" value="SLL1037 PROTEIN"/>
    <property type="match status" value="1"/>
</dbReference>
<proteinExistence type="predicted"/>
<reference evidence="2" key="2">
    <citation type="journal article" date="2018" name="ISME J.">
        <title>A dynamic microbial community with high functional redundancy inhabits the cold, oxic subseafloor aquifer.</title>
        <authorList>
            <person name="Tully B.J."/>
            <person name="Wheat C.G."/>
            <person name="Glazer B.T."/>
            <person name="Huber J.A."/>
        </authorList>
    </citation>
    <scope>NUCLEOTIDE SEQUENCE</scope>
    <source>
        <strain evidence="2">NORP83</strain>
    </source>
</reference>
<comment type="caution">
    <text evidence="2">The sequence shown here is derived from an EMBL/GenBank/DDBJ whole genome shotgun (WGS) entry which is preliminary data.</text>
</comment>
<evidence type="ECO:0000256" key="1">
    <source>
        <dbReference type="SAM" id="SignalP"/>
    </source>
</evidence>
<dbReference type="InterPro" id="IPR011852">
    <property type="entry name" value="TRAP_TAXI"/>
</dbReference>
<accession>A0A2A4YWQ7</accession>
<reference key="1">
    <citation type="submission" date="2017-08" db="EMBL/GenBank/DDBJ databases">
        <title>A dynamic microbial community with high functional redundancy inhabits the cold, oxic subseafloor aquifer.</title>
        <authorList>
            <person name="Tully B.J."/>
            <person name="Wheat C.G."/>
            <person name="Glazer B.T."/>
            <person name="Huber J.A."/>
        </authorList>
    </citation>
    <scope>NUCLEOTIDE SEQUENCE [LARGE SCALE GENOMIC DNA]</scope>
</reference>
<feature type="chain" id="PRO_5012743265" evidence="1">
    <location>
        <begin position="28"/>
        <end position="340"/>
    </location>
</feature>
<sequence>MKKLTKLMMTGLMATALVGTAITSAHAEKLKMATIAPGSSAYLVMTTMASMVNSNQEKYQISVDATGVATKHMVEAAQGKLDLVMGSPVIIDFMKNGKAMYSKLPNAPELAKNIELLFWFPLGAYHTIVYDDSGINSLKDIKGKKVFLGPPGGGAWNVSKQWIEAITGYLPGEDYTSVKASWASALQGFQDRQFDVYISSGIPPFPQVEQLAATNDIRIIGLTKQEVENATDKMLAPTNKPGRVLDVVKTDDYSDGVKNDVDIYTVGSIVGVVARADLSEEAVYVVTKTFWDNLEATYATAPYMRKVVLADAFSAANMKLHPGALKYYEEIGIDIPDEMR</sequence>
<dbReference type="Gene3D" id="3.40.190.10">
    <property type="entry name" value="Periplasmic binding protein-like II"/>
    <property type="match status" value="2"/>
</dbReference>
<dbReference type="AlphaFoldDB" id="A0A2A4YWQ7"/>